<keyword evidence="5" id="KW-1185">Reference proteome</keyword>
<name>A0ABQ8XF89_9EUKA</name>
<dbReference type="PANTHER" id="PTHR47219:SF9">
    <property type="entry name" value="GTPASE ACTIVATING PROTEIN AND CENTROSOME-ASSOCIATED, ISOFORM B"/>
    <property type="match status" value="1"/>
</dbReference>
<comment type="caution">
    <text evidence="4">The sequence shown here is derived from an EMBL/GenBank/DDBJ whole genome shotgun (WGS) entry which is preliminary data.</text>
</comment>
<reference evidence="4" key="1">
    <citation type="submission" date="2022-08" db="EMBL/GenBank/DDBJ databases">
        <title>Novel sulfate-reducing endosymbionts in the free-living metamonad Anaeramoeba.</title>
        <authorList>
            <person name="Jerlstrom-Hultqvist J."/>
            <person name="Cepicka I."/>
            <person name="Gallot-Lavallee L."/>
            <person name="Salas-Leiva D."/>
            <person name="Curtis B.A."/>
            <person name="Zahonova K."/>
            <person name="Pipaliya S."/>
            <person name="Dacks J."/>
            <person name="Roger A.J."/>
        </authorList>
    </citation>
    <scope>NUCLEOTIDE SEQUENCE</scope>
    <source>
        <strain evidence="4">Schooner1</strain>
    </source>
</reference>
<sequence length="902" mass="105391">MKTTNFTLQAYDTFPSTTTEIFSYFEFLRSFNHPNITKVVDIVRFSNITGIIHGSSATTISSLPKGFQSLQVLKKAAFNILHALSYLEQKGVNNFVINPNTVYLDSNTNTFKLASHLYGPTLGYKLEDLHYLPPEICFSNFKEKAQNTNKKNNFLHQDYSSKIAIWSLGILLIEHYLDKLILPDPTKRGCRIFLQSLLEHCQQADKRTISNHNEPYFVLQLREVMQINKHTFQVNTSMLNYFSSKSKIKSKETQKEIIPLGFLEIISLCLVIDPAKRFSASQLLAHPFFYSDSKLNLINQNVYAFSENEHSSINNTSKETKTQFNKKIGLRKEMEKTKTKKILNEEENKLDFLFSKKSFLFVKTEIEDMYFYWKMCGGKPKEILRQLIYQTKYSTVFTILPFNISPTLNDEEEENGNGNGNGNGNENKNEKEQEREKEQEQEQERAYTFYSFLNIQTVYPPAKFNFPGHFLQNSQKIIQRLSEHKLMIDQYKILLDKYPINKKNLFVVLKSQGYPPFLRNEIWLKILLIKEDDLEKSNYLLQTYEDNLLDKEPKIQIPKDIRRCHQYHPFLQTQIGQEKLGRLLKTWCIQKENKKISYWQGLDEICAAVLVLNPFDEAWVYSVFSRIVEKFQLKELAERNGIKYRSSLKLFDSLLSYHLPKLKIHIYDQGITDPITYCTPWFFTLFTHAFQLTVVHQLWDHLLVRVPSYPFFVALAIFEQLKDDLINSQFDVILKRMGNLPVLDIAKTLYIANHFFEKTPPSLYYNQILETDVTSFLEIIENKKLFQQINSDILNDIANQSSEFSPQITLVDSITFLKNPLFVFADKKIHPLKNIKVRAISLNSSLFLLRETPQKIMAILEQEKDKPIVIVAPNIIVAQMASNYFVRLNKKYVSVLSDFEFK</sequence>
<gene>
    <name evidence="4" type="ORF">M0813_00796</name>
</gene>
<dbReference type="PROSITE" id="PS50086">
    <property type="entry name" value="TBC_RABGAP"/>
    <property type="match status" value="1"/>
</dbReference>
<dbReference type="Pfam" id="PF00566">
    <property type="entry name" value="RabGAP-TBC"/>
    <property type="match status" value="1"/>
</dbReference>
<dbReference type="PROSITE" id="PS50011">
    <property type="entry name" value="PROTEIN_KINASE_DOM"/>
    <property type="match status" value="1"/>
</dbReference>
<dbReference type="SMART" id="SM00220">
    <property type="entry name" value="S_TKc"/>
    <property type="match status" value="1"/>
</dbReference>
<dbReference type="EMBL" id="JAOAOG010000304">
    <property type="protein sequence ID" value="KAJ6230985.1"/>
    <property type="molecule type" value="Genomic_DNA"/>
</dbReference>
<feature type="region of interest" description="Disordered" evidence="1">
    <location>
        <begin position="408"/>
        <end position="440"/>
    </location>
</feature>
<dbReference type="Gene3D" id="1.10.8.270">
    <property type="entry name" value="putative rabgap domain of human tbc1 domain family member 14 like domains"/>
    <property type="match status" value="1"/>
</dbReference>
<dbReference type="Gene3D" id="1.10.472.80">
    <property type="entry name" value="Ypt/Rab-GAP domain of gyp1p, domain 3"/>
    <property type="match status" value="1"/>
</dbReference>
<dbReference type="InterPro" id="IPR011009">
    <property type="entry name" value="Kinase-like_dom_sf"/>
</dbReference>
<evidence type="ECO:0000259" key="2">
    <source>
        <dbReference type="PROSITE" id="PS50011"/>
    </source>
</evidence>
<evidence type="ECO:0000256" key="1">
    <source>
        <dbReference type="SAM" id="MobiDB-lite"/>
    </source>
</evidence>
<keyword evidence="4" id="KW-0418">Kinase</keyword>
<evidence type="ECO:0000313" key="5">
    <source>
        <dbReference type="Proteomes" id="UP001150062"/>
    </source>
</evidence>
<feature type="domain" description="Rab-GAP TBC" evidence="3">
    <location>
        <begin position="513"/>
        <end position="706"/>
    </location>
</feature>
<dbReference type="Gene3D" id="1.10.510.10">
    <property type="entry name" value="Transferase(Phosphotransferase) domain 1"/>
    <property type="match status" value="1"/>
</dbReference>
<dbReference type="PANTHER" id="PTHR47219">
    <property type="entry name" value="RAB GTPASE-ACTIVATING PROTEIN 1-LIKE"/>
    <property type="match status" value="1"/>
</dbReference>
<dbReference type="SMART" id="SM00164">
    <property type="entry name" value="TBC"/>
    <property type="match status" value="1"/>
</dbReference>
<protein>
    <submittedName>
        <fullName evidence="4">Tbc1 domain containing kinase</fullName>
    </submittedName>
</protein>
<accession>A0ABQ8XF89</accession>
<dbReference type="InterPro" id="IPR000195">
    <property type="entry name" value="Rab-GAP-TBC_dom"/>
</dbReference>
<organism evidence="4 5">
    <name type="scientific">Anaeramoeba flamelloides</name>
    <dbReference type="NCBI Taxonomy" id="1746091"/>
    <lineage>
        <taxon>Eukaryota</taxon>
        <taxon>Metamonada</taxon>
        <taxon>Anaeramoebidae</taxon>
        <taxon>Anaeramoeba</taxon>
    </lineage>
</organism>
<proteinExistence type="predicted"/>
<dbReference type="SUPFAM" id="SSF56112">
    <property type="entry name" value="Protein kinase-like (PK-like)"/>
    <property type="match status" value="1"/>
</dbReference>
<dbReference type="Pfam" id="PF00069">
    <property type="entry name" value="Pkinase"/>
    <property type="match status" value="1"/>
</dbReference>
<evidence type="ECO:0000259" key="3">
    <source>
        <dbReference type="PROSITE" id="PS50086"/>
    </source>
</evidence>
<keyword evidence="4" id="KW-0808">Transferase</keyword>
<feature type="domain" description="Protein kinase" evidence="2">
    <location>
        <begin position="1"/>
        <end position="289"/>
    </location>
</feature>
<dbReference type="InterPro" id="IPR035969">
    <property type="entry name" value="Rab-GAP_TBC_sf"/>
</dbReference>
<dbReference type="InterPro" id="IPR050302">
    <property type="entry name" value="Rab_GAP_TBC_domain"/>
</dbReference>
<dbReference type="GO" id="GO:0016301">
    <property type="term" value="F:kinase activity"/>
    <property type="evidence" value="ECO:0007669"/>
    <property type="project" value="UniProtKB-KW"/>
</dbReference>
<dbReference type="InterPro" id="IPR000719">
    <property type="entry name" value="Prot_kinase_dom"/>
</dbReference>
<evidence type="ECO:0000313" key="4">
    <source>
        <dbReference type="EMBL" id="KAJ6230985.1"/>
    </source>
</evidence>
<dbReference type="SUPFAM" id="SSF47923">
    <property type="entry name" value="Ypt/Rab-GAP domain of gyp1p"/>
    <property type="match status" value="2"/>
</dbReference>
<dbReference type="Proteomes" id="UP001150062">
    <property type="component" value="Unassembled WGS sequence"/>
</dbReference>
<feature type="compositionally biased region" description="Basic and acidic residues" evidence="1">
    <location>
        <begin position="427"/>
        <end position="440"/>
    </location>
</feature>